<dbReference type="EMBL" id="WSEM01000039">
    <property type="protein sequence ID" value="MVQ39863.1"/>
    <property type="molecule type" value="Genomic_DNA"/>
</dbReference>
<reference evidence="2 3" key="1">
    <citation type="submission" date="2019-12" db="EMBL/GenBank/DDBJ databases">
        <authorList>
            <person name="Huq M.A."/>
        </authorList>
    </citation>
    <scope>NUCLEOTIDE SEQUENCE [LARGE SCALE GENOMIC DNA]</scope>
    <source>
        <strain evidence="2 3">MAH-34</strain>
    </source>
</reference>
<keyword evidence="3" id="KW-1185">Reference proteome</keyword>
<dbReference type="PANTHER" id="PTHR46825:SF9">
    <property type="entry name" value="BETA-LACTAMASE-RELATED DOMAIN-CONTAINING PROTEIN"/>
    <property type="match status" value="1"/>
</dbReference>
<dbReference type="InterPro" id="IPR001466">
    <property type="entry name" value="Beta-lactam-related"/>
</dbReference>
<protein>
    <submittedName>
        <fullName evidence="2">Serine hydrolase</fullName>
    </submittedName>
</protein>
<dbReference type="Pfam" id="PF00144">
    <property type="entry name" value="Beta-lactamase"/>
    <property type="match status" value="1"/>
</dbReference>
<dbReference type="InterPro" id="IPR050491">
    <property type="entry name" value="AmpC-like"/>
</dbReference>
<dbReference type="SUPFAM" id="SSF56601">
    <property type="entry name" value="beta-lactamase/transpeptidase-like"/>
    <property type="match status" value="1"/>
</dbReference>
<name>A0ABW9UL26_9BACL</name>
<feature type="domain" description="Beta-lactamase-related" evidence="1">
    <location>
        <begin position="11"/>
        <end position="320"/>
    </location>
</feature>
<keyword evidence="2" id="KW-0378">Hydrolase</keyword>
<evidence type="ECO:0000259" key="1">
    <source>
        <dbReference type="Pfam" id="PF00144"/>
    </source>
</evidence>
<dbReference type="RefSeq" id="WP_157326176.1">
    <property type="nucleotide sequence ID" value="NZ_WSEM01000039.1"/>
</dbReference>
<evidence type="ECO:0000313" key="3">
    <source>
        <dbReference type="Proteomes" id="UP000467637"/>
    </source>
</evidence>
<proteinExistence type="predicted"/>
<gene>
    <name evidence="2" type="ORF">GON05_35310</name>
</gene>
<dbReference type="Proteomes" id="UP000467637">
    <property type="component" value="Unassembled WGS sequence"/>
</dbReference>
<organism evidence="2 3">
    <name type="scientific">Paenibacillus anseongense</name>
    <dbReference type="NCBI Taxonomy" id="2682845"/>
    <lineage>
        <taxon>Bacteria</taxon>
        <taxon>Bacillati</taxon>
        <taxon>Bacillota</taxon>
        <taxon>Bacilli</taxon>
        <taxon>Bacillales</taxon>
        <taxon>Paenibacillaceae</taxon>
        <taxon>Paenibacillus</taxon>
    </lineage>
</organism>
<evidence type="ECO:0000313" key="2">
    <source>
        <dbReference type="EMBL" id="MVQ39863.1"/>
    </source>
</evidence>
<comment type="caution">
    <text evidence="2">The sequence shown here is derived from an EMBL/GenBank/DDBJ whole genome shotgun (WGS) entry which is preliminary data.</text>
</comment>
<accession>A0ABW9UL26</accession>
<dbReference type="InterPro" id="IPR012338">
    <property type="entry name" value="Beta-lactam/transpept-like"/>
</dbReference>
<dbReference type="GO" id="GO:0016787">
    <property type="term" value="F:hydrolase activity"/>
    <property type="evidence" value="ECO:0007669"/>
    <property type="project" value="UniProtKB-KW"/>
</dbReference>
<dbReference type="PANTHER" id="PTHR46825">
    <property type="entry name" value="D-ALANYL-D-ALANINE-CARBOXYPEPTIDASE/ENDOPEPTIDASE AMPH"/>
    <property type="match status" value="1"/>
</dbReference>
<sequence length="331" mass="38004">MVNVGDEINKIVEDYKIENHLSGTLLVSQDGKVLFEKAYGKANMQFGVENTLDMKFFIASVTKMFIAAAAIKLHEEAAINLHAHPGIYIDTLKHMHHKITLHQLISHTSGLYDIYAIPNIRFEMSKLNNEKGDFLNYLSNQEQLFVPGVGWKYNSTGFIMMGYVLEAVTGKTFETLLNELFFNPLNMKSTGLHNPRQIVVNRAYGYTIENGEFRNADYDKLVEIEAPGELYSTVRDLNLWCEAILNETILSGASRDIMFTPYASVDFDPKFKYGYGWFLGNNFRWIPGGSPGYKADIWQFPEKKVNIIMLWNYEKVNSYVLFERIRDLLNL</sequence>
<dbReference type="Gene3D" id="3.40.710.10">
    <property type="entry name" value="DD-peptidase/beta-lactamase superfamily"/>
    <property type="match status" value="1"/>
</dbReference>